<evidence type="ECO:0000313" key="1">
    <source>
        <dbReference type="EMBL" id="UYP45938.1"/>
    </source>
</evidence>
<dbReference type="Gene3D" id="3.30.450.30">
    <property type="entry name" value="Dynein light chain 2a, cytoplasmic"/>
    <property type="match status" value="1"/>
</dbReference>
<reference evidence="1" key="1">
    <citation type="submission" date="2022-09" db="EMBL/GenBank/DDBJ databases">
        <title>Actin cytoskeleton and complex cell architecture in an #Asgard archaeon.</title>
        <authorList>
            <person name="Ponce Toledo R.I."/>
            <person name="Schleper C."/>
            <person name="Rodrigues Oliveira T."/>
            <person name="Wollweber F."/>
            <person name="Xu J."/>
            <person name="Rittmann S."/>
            <person name="Klingl A."/>
            <person name="Pilhofer M."/>
        </authorList>
    </citation>
    <scope>NUCLEOTIDE SEQUENCE</scope>
    <source>
        <strain evidence="1">B-35</strain>
    </source>
</reference>
<evidence type="ECO:0008006" key="3">
    <source>
        <dbReference type="Google" id="ProtNLM"/>
    </source>
</evidence>
<gene>
    <name evidence="1" type="ORF">NEF87_002223</name>
</gene>
<dbReference type="EMBL" id="CP104013">
    <property type="protein sequence ID" value="UYP45938.1"/>
    <property type="molecule type" value="Genomic_DNA"/>
</dbReference>
<name>A0ABY6HR01_9ARCH</name>
<proteinExistence type="predicted"/>
<dbReference type="Proteomes" id="UP001208689">
    <property type="component" value="Chromosome"/>
</dbReference>
<keyword evidence="2" id="KW-1185">Reference proteome</keyword>
<sequence length="195" mass="22623">MSHGKRYSAKERKEILLFLETHTYEETVKEFEVSQMTLARWVKRKKERETRFPTYSFPEAQIPEIQTLIKILELMDEINTVFLVSSTGQLLTSPKSPPNIDQTRMVPLISKLLATIDVYSQDLLQVIDQKAQFPENIPLFSEILIKTAFGVVFVVGLSPKVVIMMIFNKSCSTEDIFRKHHQYITQILTELKKTL</sequence>
<accession>A0ABY6HR01</accession>
<evidence type="ECO:0000313" key="2">
    <source>
        <dbReference type="Proteomes" id="UP001208689"/>
    </source>
</evidence>
<organism evidence="1 2">
    <name type="scientific">Candidatus Lokiarchaeum ossiferum</name>
    <dbReference type="NCBI Taxonomy" id="2951803"/>
    <lineage>
        <taxon>Archaea</taxon>
        <taxon>Promethearchaeati</taxon>
        <taxon>Promethearchaeota</taxon>
        <taxon>Promethearchaeia</taxon>
        <taxon>Promethearchaeales</taxon>
        <taxon>Promethearchaeaceae</taxon>
        <taxon>Candidatus Lokiarchaeum</taxon>
    </lineage>
</organism>
<protein>
    <recommendedName>
        <fullName evidence="3">Transposase</fullName>
    </recommendedName>
</protein>